<dbReference type="Pfam" id="PF23812">
    <property type="entry name" value="Phage_TAC_18"/>
    <property type="match status" value="1"/>
</dbReference>
<dbReference type="RefSeq" id="WP_188821264.1">
    <property type="nucleotide sequence ID" value="NZ_BMHH01000002.1"/>
</dbReference>
<reference evidence="1" key="2">
    <citation type="submission" date="2020-09" db="EMBL/GenBank/DDBJ databases">
        <authorList>
            <person name="Sun Q."/>
            <person name="Zhou Y."/>
        </authorList>
    </citation>
    <scope>NUCLEOTIDE SEQUENCE</scope>
    <source>
        <strain evidence="1">CGMCC 1.15082</strain>
    </source>
</reference>
<proteinExistence type="predicted"/>
<comment type="caution">
    <text evidence="1">The sequence shown here is derived from an EMBL/GenBank/DDBJ whole genome shotgun (WGS) entry which is preliminary data.</text>
</comment>
<dbReference type="InterPro" id="IPR056919">
    <property type="entry name" value="Phage_TAC_18"/>
</dbReference>
<keyword evidence="2" id="KW-1185">Reference proteome</keyword>
<accession>A0A916WAW1</accession>
<organism evidence="1 2">
    <name type="scientific">Brucella endophytica</name>
    <dbReference type="NCBI Taxonomy" id="1963359"/>
    <lineage>
        <taxon>Bacteria</taxon>
        <taxon>Pseudomonadati</taxon>
        <taxon>Pseudomonadota</taxon>
        <taxon>Alphaproteobacteria</taxon>
        <taxon>Hyphomicrobiales</taxon>
        <taxon>Brucellaceae</taxon>
        <taxon>Brucella/Ochrobactrum group</taxon>
        <taxon>Brucella</taxon>
    </lineage>
</organism>
<evidence type="ECO:0000313" key="1">
    <source>
        <dbReference type="EMBL" id="GGA81167.1"/>
    </source>
</evidence>
<dbReference type="EMBL" id="BMHH01000002">
    <property type="protein sequence ID" value="GGA81167.1"/>
    <property type="molecule type" value="Genomic_DNA"/>
</dbReference>
<dbReference type="AlphaFoldDB" id="A0A916WAW1"/>
<evidence type="ECO:0000313" key="2">
    <source>
        <dbReference type="Proteomes" id="UP000646478"/>
    </source>
</evidence>
<name>A0A916WAW1_9HYPH</name>
<sequence>MSAIDRLEKTMVAALEQTLASNRPVIISPGGALFWEWFMDLSATRTWHMNGPNPISYTEIMGYSHINRWSIQPHHVAIIRAMDAAYIEHFYARQANVGKSDSAVPQPTGELTTELFDAVFG</sequence>
<reference evidence="1" key="1">
    <citation type="journal article" date="2014" name="Int. J. Syst. Evol. Microbiol.">
        <title>Complete genome sequence of Corynebacterium casei LMG S-19264T (=DSM 44701T), isolated from a smear-ripened cheese.</title>
        <authorList>
            <consortium name="US DOE Joint Genome Institute (JGI-PGF)"/>
            <person name="Walter F."/>
            <person name="Albersmeier A."/>
            <person name="Kalinowski J."/>
            <person name="Ruckert C."/>
        </authorList>
    </citation>
    <scope>NUCLEOTIDE SEQUENCE</scope>
    <source>
        <strain evidence="1">CGMCC 1.15082</strain>
    </source>
</reference>
<gene>
    <name evidence="1" type="ORF">GCM10011491_05570</name>
</gene>
<protein>
    <submittedName>
        <fullName evidence="1">Uncharacterized protein</fullName>
    </submittedName>
</protein>
<dbReference type="Proteomes" id="UP000646478">
    <property type="component" value="Unassembled WGS sequence"/>
</dbReference>